<evidence type="ECO:0000256" key="2">
    <source>
        <dbReference type="SAM" id="SignalP"/>
    </source>
</evidence>
<feature type="transmembrane region" description="Helical" evidence="1">
    <location>
        <begin position="461"/>
        <end position="483"/>
    </location>
</feature>
<protein>
    <submittedName>
        <fullName evidence="3">Uncharacterized protein</fullName>
    </submittedName>
</protein>
<feature type="signal peptide" evidence="2">
    <location>
        <begin position="1"/>
        <end position="26"/>
    </location>
</feature>
<dbReference type="EMBL" id="JAULSO010000005">
    <property type="protein sequence ID" value="KAK3682943.1"/>
    <property type="molecule type" value="Genomic_DNA"/>
</dbReference>
<keyword evidence="1" id="KW-1133">Transmembrane helix</keyword>
<dbReference type="AlphaFoldDB" id="A0AAE0X2C2"/>
<sequence>MGPRLKPVHIALIVLVLLAIVTCSAASEVTRFTLCEDKVRSIINGTYTEGNINSVTIKTLGYLYEGPVNGLKASCPRSEWLTLTLEGCDVLCGSIIDVAQPAEAISITATWIFPLAILLNLPYESYHDRKVRGILGEVLNWLGSPQSALTATLWNFRQIRACHRRSKASDGKLNDAYYILSCLNQYDISKGLPEIVRPKKQKAVDGSTSDSNTDPEAGVVNNQPDNWYFKTLIYGLLRPKAHISEALALSLKETDEPVPLDMLLTEELLENIAFQLRMLRRRSVIPTLASLALFLVAFVFSVVLTFGDLGTDINILYMSLGLFLLWLPMLVTFSIVDRNPISSTRTATLLSRYLYNVNAVRTWSVAQNLAPKLSTLDQINWWTRDVNPQDTFPVGRFLGQGRIIQYCGLAHAVLNHTSPDSDIKTKDTTRQEFSFENAIAAYDTCGDAVATALRGPKPASWYSTAVVSCLLVWNEIMMAVMFAFNTPTVGPGCWSGSCFLYGALSTVTWLVQFQKKPARWARMVAFAFNALALGWLVTTIVLQLSGVFNNCYCLSAPIARGMYGGYMDFANSLDYRNNFDVLNYWIAAAVVGGMVPMGAFVVAVFWWLKCQHLPHAPGLLSRDRRRL</sequence>
<reference evidence="3" key="1">
    <citation type="journal article" date="2023" name="Mol. Phylogenet. Evol.">
        <title>Genome-scale phylogeny and comparative genomics of the fungal order Sordariales.</title>
        <authorList>
            <person name="Hensen N."/>
            <person name="Bonometti L."/>
            <person name="Westerberg I."/>
            <person name="Brannstrom I.O."/>
            <person name="Guillou S."/>
            <person name="Cros-Aarteil S."/>
            <person name="Calhoun S."/>
            <person name="Haridas S."/>
            <person name="Kuo A."/>
            <person name="Mondo S."/>
            <person name="Pangilinan J."/>
            <person name="Riley R."/>
            <person name="LaButti K."/>
            <person name="Andreopoulos B."/>
            <person name="Lipzen A."/>
            <person name="Chen C."/>
            <person name="Yan M."/>
            <person name="Daum C."/>
            <person name="Ng V."/>
            <person name="Clum A."/>
            <person name="Steindorff A."/>
            <person name="Ohm R.A."/>
            <person name="Martin F."/>
            <person name="Silar P."/>
            <person name="Natvig D.O."/>
            <person name="Lalanne C."/>
            <person name="Gautier V."/>
            <person name="Ament-Velasquez S.L."/>
            <person name="Kruys A."/>
            <person name="Hutchinson M.I."/>
            <person name="Powell A.J."/>
            <person name="Barry K."/>
            <person name="Miller A.N."/>
            <person name="Grigoriev I.V."/>
            <person name="Debuchy R."/>
            <person name="Gladieux P."/>
            <person name="Hiltunen Thoren M."/>
            <person name="Johannesson H."/>
        </authorList>
    </citation>
    <scope>NUCLEOTIDE SEQUENCE</scope>
    <source>
        <strain evidence="3">CBS 314.62</strain>
    </source>
</reference>
<proteinExistence type="predicted"/>
<accession>A0AAE0X2C2</accession>
<keyword evidence="1" id="KW-0812">Transmembrane</keyword>
<feature type="chain" id="PRO_5042117937" evidence="2">
    <location>
        <begin position="27"/>
        <end position="627"/>
    </location>
</feature>
<feature type="transmembrane region" description="Helical" evidence="1">
    <location>
        <begin position="523"/>
        <end position="542"/>
    </location>
</feature>
<gene>
    <name evidence="3" type="ORF">B0T22DRAFT_502102</name>
</gene>
<name>A0AAE0X2C2_9PEZI</name>
<organism evidence="3 4">
    <name type="scientific">Podospora appendiculata</name>
    <dbReference type="NCBI Taxonomy" id="314037"/>
    <lineage>
        <taxon>Eukaryota</taxon>
        <taxon>Fungi</taxon>
        <taxon>Dikarya</taxon>
        <taxon>Ascomycota</taxon>
        <taxon>Pezizomycotina</taxon>
        <taxon>Sordariomycetes</taxon>
        <taxon>Sordariomycetidae</taxon>
        <taxon>Sordariales</taxon>
        <taxon>Podosporaceae</taxon>
        <taxon>Podospora</taxon>
    </lineage>
</organism>
<feature type="transmembrane region" description="Helical" evidence="1">
    <location>
        <begin position="315"/>
        <end position="336"/>
    </location>
</feature>
<feature type="transmembrane region" description="Helical" evidence="1">
    <location>
        <begin position="284"/>
        <end position="303"/>
    </location>
</feature>
<keyword evidence="1" id="KW-0472">Membrane</keyword>
<keyword evidence="2" id="KW-0732">Signal</keyword>
<keyword evidence="4" id="KW-1185">Reference proteome</keyword>
<feature type="transmembrane region" description="Helical" evidence="1">
    <location>
        <begin position="584"/>
        <end position="608"/>
    </location>
</feature>
<feature type="transmembrane region" description="Helical" evidence="1">
    <location>
        <begin position="489"/>
        <end position="511"/>
    </location>
</feature>
<evidence type="ECO:0000313" key="3">
    <source>
        <dbReference type="EMBL" id="KAK3682943.1"/>
    </source>
</evidence>
<evidence type="ECO:0000256" key="1">
    <source>
        <dbReference type="SAM" id="Phobius"/>
    </source>
</evidence>
<reference evidence="3" key="2">
    <citation type="submission" date="2023-06" db="EMBL/GenBank/DDBJ databases">
        <authorList>
            <consortium name="Lawrence Berkeley National Laboratory"/>
            <person name="Haridas S."/>
            <person name="Hensen N."/>
            <person name="Bonometti L."/>
            <person name="Westerberg I."/>
            <person name="Brannstrom I.O."/>
            <person name="Guillou S."/>
            <person name="Cros-Aarteil S."/>
            <person name="Calhoun S."/>
            <person name="Kuo A."/>
            <person name="Mondo S."/>
            <person name="Pangilinan J."/>
            <person name="Riley R."/>
            <person name="Labutti K."/>
            <person name="Andreopoulos B."/>
            <person name="Lipzen A."/>
            <person name="Chen C."/>
            <person name="Yanf M."/>
            <person name="Daum C."/>
            <person name="Ng V."/>
            <person name="Clum A."/>
            <person name="Steindorff A."/>
            <person name="Ohm R."/>
            <person name="Martin F."/>
            <person name="Silar P."/>
            <person name="Natvig D."/>
            <person name="Lalanne C."/>
            <person name="Gautier V."/>
            <person name="Ament-Velasquez S.L."/>
            <person name="Kruys A."/>
            <person name="Hutchinson M.I."/>
            <person name="Powell A.J."/>
            <person name="Barry K."/>
            <person name="Miller A.N."/>
            <person name="Grigoriev I.V."/>
            <person name="Debuchy R."/>
            <person name="Gladieux P."/>
            <person name="Thoren M.H."/>
            <person name="Johannesson H."/>
        </authorList>
    </citation>
    <scope>NUCLEOTIDE SEQUENCE</scope>
    <source>
        <strain evidence="3">CBS 314.62</strain>
    </source>
</reference>
<comment type="caution">
    <text evidence="3">The sequence shown here is derived from an EMBL/GenBank/DDBJ whole genome shotgun (WGS) entry which is preliminary data.</text>
</comment>
<evidence type="ECO:0000313" key="4">
    <source>
        <dbReference type="Proteomes" id="UP001270362"/>
    </source>
</evidence>
<dbReference type="Proteomes" id="UP001270362">
    <property type="component" value="Unassembled WGS sequence"/>
</dbReference>